<dbReference type="STRING" id="1283841.A0A084QW83"/>
<dbReference type="AlphaFoldDB" id="A0A084QW83"/>
<evidence type="ECO:0000256" key="1">
    <source>
        <dbReference type="SAM" id="MobiDB-lite"/>
    </source>
</evidence>
<sequence>MSDAASDTVVVDAELGAPEATYPLADAIRFNIEGAIRDMCAIATSPSTSALSSGSISSFVDVKFPEQPEDVKPIVNPTDFINGIGDYLLRVAVLQSHLTERLIQDPQINRFIVEAHQQSHKKTDTADLSSIVAFDIQLGRLCKIRDLASKFSRDVQEVWNPRELELSEAPTLNSPFSPLFHPNARSQTLSLKDEENSPSTRRVLPDSARAEFATPLERSPTTDDSEDDDEQFQAIDLEALRHRGIGKYNCPKGRRCDKGGVDQNGDPIDFKRNSAFM</sequence>
<gene>
    <name evidence="2" type="ORF">S40285_01597</name>
</gene>
<feature type="compositionally biased region" description="Basic and acidic residues" evidence="1">
    <location>
        <begin position="268"/>
        <end position="277"/>
    </location>
</feature>
<evidence type="ECO:0000313" key="3">
    <source>
        <dbReference type="Proteomes" id="UP000028524"/>
    </source>
</evidence>
<proteinExistence type="predicted"/>
<dbReference type="OrthoDB" id="4826573at2759"/>
<feature type="region of interest" description="Disordered" evidence="1">
    <location>
        <begin position="187"/>
        <end position="229"/>
    </location>
</feature>
<keyword evidence="3" id="KW-1185">Reference proteome</keyword>
<evidence type="ECO:0000313" key="2">
    <source>
        <dbReference type="EMBL" id="KFA68218.1"/>
    </source>
</evidence>
<dbReference type="Proteomes" id="UP000028524">
    <property type="component" value="Unassembled WGS sequence"/>
</dbReference>
<dbReference type="EMBL" id="KL659949">
    <property type="protein sequence ID" value="KFA68218.1"/>
    <property type="molecule type" value="Genomic_DNA"/>
</dbReference>
<organism evidence="2 3">
    <name type="scientific">Stachybotrys chlorohalonatus (strain IBT 40285)</name>
    <dbReference type="NCBI Taxonomy" id="1283841"/>
    <lineage>
        <taxon>Eukaryota</taxon>
        <taxon>Fungi</taxon>
        <taxon>Dikarya</taxon>
        <taxon>Ascomycota</taxon>
        <taxon>Pezizomycotina</taxon>
        <taxon>Sordariomycetes</taxon>
        <taxon>Hypocreomycetidae</taxon>
        <taxon>Hypocreales</taxon>
        <taxon>Stachybotryaceae</taxon>
        <taxon>Stachybotrys</taxon>
    </lineage>
</organism>
<name>A0A084QW83_STAC4</name>
<protein>
    <submittedName>
        <fullName evidence="2">Uncharacterized protein</fullName>
    </submittedName>
</protein>
<reference evidence="2 3" key="1">
    <citation type="journal article" date="2014" name="BMC Genomics">
        <title>Comparative genome sequencing reveals chemotype-specific gene clusters in the toxigenic black mold Stachybotrys.</title>
        <authorList>
            <person name="Semeiks J."/>
            <person name="Borek D."/>
            <person name="Otwinowski Z."/>
            <person name="Grishin N.V."/>
        </authorList>
    </citation>
    <scope>NUCLEOTIDE SEQUENCE [LARGE SCALE GENOMIC DNA]</scope>
    <source>
        <strain evidence="2 3">IBT 40285</strain>
    </source>
</reference>
<feature type="region of interest" description="Disordered" evidence="1">
    <location>
        <begin position="248"/>
        <end position="277"/>
    </location>
</feature>
<accession>A0A084QW83</accession>
<dbReference type="InParanoid" id="A0A084QW83"/>
<dbReference type="HOGENOM" id="CLU_087695_0_0_1"/>